<keyword evidence="3" id="KW-1185">Reference proteome</keyword>
<feature type="chain" id="PRO_5046936348" description="Secreted protein" evidence="1">
    <location>
        <begin position="32"/>
        <end position="166"/>
    </location>
</feature>
<dbReference type="RefSeq" id="WP_205358069.1">
    <property type="nucleotide sequence ID" value="NZ_JADKYB010000008.1"/>
</dbReference>
<keyword evidence="1" id="KW-0732">Signal</keyword>
<comment type="caution">
    <text evidence="2">The sequence shown here is derived from an EMBL/GenBank/DDBJ whole genome shotgun (WGS) entry which is preliminary data.</text>
</comment>
<evidence type="ECO:0000256" key="1">
    <source>
        <dbReference type="SAM" id="SignalP"/>
    </source>
</evidence>
<accession>A0ABS2TSB1</accession>
<dbReference type="EMBL" id="JADKYB010000008">
    <property type="protein sequence ID" value="MBM9506209.1"/>
    <property type="molecule type" value="Genomic_DNA"/>
</dbReference>
<evidence type="ECO:0000313" key="3">
    <source>
        <dbReference type="Proteomes" id="UP000749040"/>
    </source>
</evidence>
<protein>
    <recommendedName>
        <fullName evidence="4">Secreted protein</fullName>
    </recommendedName>
</protein>
<evidence type="ECO:0000313" key="2">
    <source>
        <dbReference type="EMBL" id="MBM9506209.1"/>
    </source>
</evidence>
<reference evidence="2 3" key="1">
    <citation type="submission" date="2021-01" db="EMBL/GenBank/DDBJ databases">
        <title>Streptomyces acididurans sp. nov., isolated from a peat swamp forest soil.</title>
        <authorList>
            <person name="Chantavorakit T."/>
            <person name="Duangmal K."/>
        </authorList>
    </citation>
    <scope>NUCLEOTIDE SEQUENCE [LARGE SCALE GENOMIC DNA]</scope>
    <source>
        <strain evidence="2 3">KK5PA1</strain>
    </source>
</reference>
<name>A0ABS2TSB1_9ACTN</name>
<gene>
    <name evidence="2" type="ORF">ITX44_16950</name>
</gene>
<feature type="signal peptide" evidence="1">
    <location>
        <begin position="1"/>
        <end position="31"/>
    </location>
</feature>
<organism evidence="2 3">
    <name type="scientific">Actinacidiphila acididurans</name>
    <dbReference type="NCBI Taxonomy" id="2784346"/>
    <lineage>
        <taxon>Bacteria</taxon>
        <taxon>Bacillati</taxon>
        <taxon>Actinomycetota</taxon>
        <taxon>Actinomycetes</taxon>
        <taxon>Kitasatosporales</taxon>
        <taxon>Streptomycetaceae</taxon>
        <taxon>Actinacidiphila</taxon>
    </lineage>
</organism>
<dbReference type="Proteomes" id="UP000749040">
    <property type="component" value="Unassembled WGS sequence"/>
</dbReference>
<proteinExistence type="predicted"/>
<sequence>MRSTHRRSSRYATVAAVALFGGAIGLPAASAAVVDPAPIGPHQYFTGEVNGASVNAVIKLACPGPVGIGQTGHPLAGQTVDVLPAASSSAAGVGYTGESADSVRVDFGGATTTAPLVLTSYAVKAAIPTSLNLPCSGTGTVAFVPAPTSTTASPALVKVTYANIAL</sequence>
<evidence type="ECO:0008006" key="4">
    <source>
        <dbReference type="Google" id="ProtNLM"/>
    </source>
</evidence>